<name>A0A0P0Z6C8_9HYPH</name>
<dbReference type="AlphaFoldDB" id="A0A0P0Z6C8"/>
<evidence type="ECO:0000256" key="1">
    <source>
        <dbReference type="SAM" id="MobiDB-lite"/>
    </source>
</evidence>
<accession>A0A0P0Z6C8</accession>
<evidence type="ECO:0000313" key="2">
    <source>
        <dbReference type="EMBL" id="BAT29491.1"/>
    </source>
</evidence>
<reference evidence="2" key="1">
    <citation type="journal article" date="2015" name="Proc. Natl. Acad. Sci. U.S.A.">
        <title>Bacterial clade with the ribosomal RNA operon on a small plasmid rather than the chromosome.</title>
        <authorList>
            <person name="Anda M."/>
            <person name="Ohtsubo Y."/>
            <person name="Okubo T."/>
            <person name="Sugawara M."/>
            <person name="Nagata Y."/>
            <person name="Tsuda M."/>
            <person name="Minamisawa K."/>
            <person name="Mitsui H."/>
        </authorList>
    </citation>
    <scope>NUCLEOTIDE SEQUENCE</scope>
    <source>
        <strain evidence="2">DSM 21871</strain>
    </source>
</reference>
<feature type="region of interest" description="Disordered" evidence="1">
    <location>
        <begin position="43"/>
        <end position="95"/>
    </location>
</feature>
<feature type="compositionally biased region" description="Basic and acidic residues" evidence="1">
    <location>
        <begin position="65"/>
        <end position="77"/>
    </location>
</feature>
<feature type="compositionally biased region" description="Basic residues" evidence="1">
    <location>
        <begin position="78"/>
        <end position="95"/>
    </location>
</feature>
<organism evidence="2">
    <name type="scientific">Aurantimonas manganoxydans</name>
    <dbReference type="NCBI Taxonomy" id="651183"/>
    <lineage>
        <taxon>Bacteria</taxon>
        <taxon>Pseudomonadati</taxon>
        <taxon>Pseudomonadota</taxon>
        <taxon>Alphaproteobacteria</taxon>
        <taxon>Hyphomicrobiales</taxon>
        <taxon>Aurantimonadaceae</taxon>
        <taxon>Aurantimonas</taxon>
    </lineage>
</organism>
<dbReference type="EMBL" id="LC066380">
    <property type="protein sequence ID" value="BAT29491.1"/>
    <property type="molecule type" value="Genomic_DNA"/>
</dbReference>
<proteinExistence type="predicted"/>
<sequence>MRLFGRPPLKTRRIETRGDMLLEFLDAADSDAQLDQMQRHGCFSKQTAHRVKPDRASTPATSGRRGTDSGRDADTPHPARRCRTKASARPKTARH</sequence>
<protein>
    <submittedName>
        <fullName evidence="2">Uncharacterized protein</fullName>
    </submittedName>
</protein>